<comment type="caution">
    <text evidence="2">The sequence shown here is derived from an EMBL/GenBank/DDBJ whole genome shotgun (WGS) entry which is preliminary data.</text>
</comment>
<dbReference type="RefSeq" id="WP_038986559.1">
    <property type="nucleotide sequence ID" value="NZ_JACAJN010000025.1"/>
</dbReference>
<dbReference type="PROSITE" id="PS50088">
    <property type="entry name" value="ANK_REPEAT"/>
    <property type="match status" value="1"/>
</dbReference>
<evidence type="ECO:0000313" key="3">
    <source>
        <dbReference type="Proteomes" id="UP000076630"/>
    </source>
</evidence>
<dbReference type="PROSITE" id="PS50297">
    <property type="entry name" value="ANK_REP_REGION"/>
    <property type="match status" value="1"/>
</dbReference>
<dbReference type="SMART" id="SM00248">
    <property type="entry name" value="ANK"/>
    <property type="match status" value="3"/>
</dbReference>
<accession>A0A164AF94</accession>
<dbReference type="Proteomes" id="UP000076630">
    <property type="component" value="Unassembled WGS sequence"/>
</dbReference>
<keyword evidence="1" id="KW-0040">ANK repeat</keyword>
<dbReference type="PANTHER" id="PTHR24133">
    <property type="entry name" value="ANKYRIN DOMAIN-CONTAINING"/>
    <property type="match status" value="1"/>
</dbReference>
<dbReference type="AlphaFoldDB" id="A0A164AF94"/>
<dbReference type="Gene3D" id="1.25.40.20">
    <property type="entry name" value="Ankyrin repeat-containing domain"/>
    <property type="match status" value="1"/>
</dbReference>
<name>A0A164AF94_9FLAO</name>
<dbReference type="PANTHER" id="PTHR24133:SF40">
    <property type="entry name" value="ANKYRIN REPEAT DOMAIN 44"/>
    <property type="match status" value="1"/>
</dbReference>
<dbReference type="EMBL" id="LQNU01000035">
    <property type="protein sequence ID" value="KZE83746.1"/>
    <property type="molecule type" value="Genomic_DNA"/>
</dbReference>
<dbReference type="SUPFAM" id="SSF48403">
    <property type="entry name" value="Ankyrin repeat"/>
    <property type="match status" value="1"/>
</dbReference>
<proteinExistence type="predicted"/>
<dbReference type="OrthoDB" id="9812708at2"/>
<evidence type="ECO:0000313" key="2">
    <source>
        <dbReference type="EMBL" id="KZE83746.1"/>
    </source>
</evidence>
<sequence>MAKKKKTLPKDFQELIDKNDIKALKNVFETCEIDARGGYGKTTALSFYNVKDDFARWLVESGADIDAVDSYKRTALHEHASRRKGNIAVFLELGADIHAVDTYGSTALHFAAGHGFNEDATKRLLEAGANVNILDSYKQTPLKSALRRANNIDLPALVSIVKILLPKAKEITLSMKDDVTRIGERFEFHREDFAKDYIEQCSAALDELYTLFEVTPVKRRIMHDGVSTIVVNSGSWEQQYEELWDFLVPSKGCAKTKQGEVVRISGKVRDEIYRNGGGNWDAHFKKMLDVYVAYLSLGNTLSKKEMEDVTLIVKDIRKTGDGETRELNYLCEVASKWVLKNLEPIPLEEVKYKR</sequence>
<dbReference type="InterPro" id="IPR052391">
    <property type="entry name" value="E3_Ligase-Neurotoxin"/>
</dbReference>
<keyword evidence="3" id="KW-1185">Reference proteome</keyword>
<evidence type="ECO:0000256" key="1">
    <source>
        <dbReference type="PROSITE-ProRule" id="PRU00023"/>
    </source>
</evidence>
<dbReference type="InterPro" id="IPR036770">
    <property type="entry name" value="Ankyrin_rpt-contain_sf"/>
</dbReference>
<protein>
    <submittedName>
        <fullName evidence="2">Uncharacterized protein</fullName>
    </submittedName>
</protein>
<gene>
    <name evidence="2" type="ORF">AV926_03525</name>
</gene>
<dbReference type="Pfam" id="PF12796">
    <property type="entry name" value="Ank_2"/>
    <property type="match status" value="1"/>
</dbReference>
<feature type="repeat" description="ANK" evidence="1">
    <location>
        <begin position="103"/>
        <end position="136"/>
    </location>
</feature>
<organism evidence="2 3">
    <name type="scientific">Myroides marinus</name>
    <dbReference type="NCBI Taxonomy" id="703342"/>
    <lineage>
        <taxon>Bacteria</taxon>
        <taxon>Pseudomonadati</taxon>
        <taxon>Bacteroidota</taxon>
        <taxon>Flavobacteriia</taxon>
        <taxon>Flavobacteriales</taxon>
        <taxon>Flavobacteriaceae</taxon>
        <taxon>Myroides</taxon>
    </lineage>
</organism>
<dbReference type="InterPro" id="IPR002110">
    <property type="entry name" value="Ankyrin_rpt"/>
</dbReference>
<reference evidence="2 3" key="1">
    <citation type="submission" date="2016-01" db="EMBL/GenBank/DDBJ databases">
        <title>Whole genome sequencing of Myroides marinus L41.</title>
        <authorList>
            <person name="Hong K.W."/>
        </authorList>
    </citation>
    <scope>NUCLEOTIDE SEQUENCE [LARGE SCALE GENOMIC DNA]</scope>
    <source>
        <strain evidence="2 3">L41</strain>
    </source>
</reference>